<comment type="caution">
    <text evidence="1">The sequence shown here is derived from an EMBL/GenBank/DDBJ whole genome shotgun (WGS) entry which is preliminary data.</text>
</comment>
<organism evidence="1 2">
    <name type="scientific">Thauera sinica</name>
    <dbReference type="NCBI Taxonomy" id="2665146"/>
    <lineage>
        <taxon>Bacteria</taxon>
        <taxon>Pseudomonadati</taxon>
        <taxon>Pseudomonadota</taxon>
        <taxon>Betaproteobacteria</taxon>
        <taxon>Rhodocyclales</taxon>
        <taxon>Zoogloeaceae</taxon>
        <taxon>Thauera</taxon>
    </lineage>
</organism>
<keyword evidence="2" id="KW-1185">Reference proteome</keyword>
<sequence length="229" mass="23614">ELASINADHRSVADNTPVLTSGINQDDVNRQTMLNNWHYGQSTNLSLPLAATASVVYAPEVLAAMGLGKMAAGGAIGGGFDAAGQAYKLYTGTQDEYRLAQTVIASGTGALTAPLVSGAILGNALLGGAVGGTNTAITNWWYGENVQVTNAALDGLLFSGAGTAFGRLVTGQLQKRLPLFVGEKPYDPTIPILLQNVKPNSYPGYVGSAVEQGVSNIPSFRESAEGGEK</sequence>
<reference evidence="2" key="1">
    <citation type="journal article" date="2019" name="Int. J. Syst. Evol. Microbiol.">
        <title>The Global Catalogue of Microorganisms (GCM) 10K type strain sequencing project: providing services to taxonomists for standard genome sequencing and annotation.</title>
        <authorList>
            <consortium name="The Broad Institute Genomics Platform"/>
            <consortium name="The Broad Institute Genome Sequencing Center for Infectious Disease"/>
            <person name="Wu L."/>
            <person name="Ma J."/>
        </authorList>
    </citation>
    <scope>NUCLEOTIDE SEQUENCE [LARGE SCALE GENOMIC DNA]</scope>
    <source>
        <strain evidence="2">SHR3</strain>
    </source>
</reference>
<evidence type="ECO:0000313" key="1">
    <source>
        <dbReference type="EMBL" id="MFC5771145.1"/>
    </source>
</evidence>
<dbReference type="Proteomes" id="UP001595974">
    <property type="component" value="Unassembled WGS sequence"/>
</dbReference>
<evidence type="ECO:0000313" key="2">
    <source>
        <dbReference type="Proteomes" id="UP001595974"/>
    </source>
</evidence>
<evidence type="ECO:0008006" key="3">
    <source>
        <dbReference type="Google" id="ProtNLM"/>
    </source>
</evidence>
<gene>
    <name evidence="1" type="ORF">ACFPTN_17335</name>
</gene>
<name>A0ABW1AVD5_9RHOO</name>
<dbReference type="EMBL" id="JBHSOG010000079">
    <property type="protein sequence ID" value="MFC5771145.1"/>
    <property type="molecule type" value="Genomic_DNA"/>
</dbReference>
<accession>A0ABW1AVD5</accession>
<proteinExistence type="predicted"/>
<protein>
    <recommendedName>
        <fullName evidence="3">Filamentous hemagglutinin</fullName>
    </recommendedName>
</protein>
<feature type="non-terminal residue" evidence="1">
    <location>
        <position position="1"/>
    </location>
</feature>
<dbReference type="RefSeq" id="WP_385961656.1">
    <property type="nucleotide sequence ID" value="NZ_JBHSOG010000079.1"/>
</dbReference>